<dbReference type="CDD" id="cd00157">
    <property type="entry name" value="Rho"/>
    <property type="match status" value="1"/>
</dbReference>
<dbReference type="AlphaFoldDB" id="A0A4U8UH89"/>
<dbReference type="SUPFAM" id="SSF52540">
    <property type="entry name" value="P-loop containing nucleoside triphosphate hydrolases"/>
    <property type="match status" value="1"/>
</dbReference>
<dbReference type="OrthoDB" id="5783773at2759"/>
<dbReference type="Proteomes" id="UP000298663">
    <property type="component" value="Unassembled WGS sequence"/>
</dbReference>
<gene>
    <name evidence="4" type="ORF">L596_000211</name>
</gene>
<dbReference type="PROSITE" id="PS51419">
    <property type="entry name" value="RAB"/>
    <property type="match status" value="1"/>
</dbReference>
<dbReference type="Gene3D" id="3.40.50.300">
    <property type="entry name" value="P-loop containing nucleotide triphosphate hydrolases"/>
    <property type="match status" value="1"/>
</dbReference>
<accession>A0A4U8UH89</accession>
<organism evidence="4 5">
    <name type="scientific">Steinernema carpocapsae</name>
    <name type="common">Entomopathogenic nematode</name>
    <dbReference type="NCBI Taxonomy" id="34508"/>
    <lineage>
        <taxon>Eukaryota</taxon>
        <taxon>Metazoa</taxon>
        <taxon>Ecdysozoa</taxon>
        <taxon>Nematoda</taxon>
        <taxon>Chromadorea</taxon>
        <taxon>Rhabditida</taxon>
        <taxon>Tylenchina</taxon>
        <taxon>Panagrolaimomorpha</taxon>
        <taxon>Strongyloidoidea</taxon>
        <taxon>Steinernematidae</taxon>
        <taxon>Steinernema</taxon>
    </lineage>
</organism>
<dbReference type="GO" id="GO:0007264">
    <property type="term" value="P:small GTPase-mediated signal transduction"/>
    <property type="evidence" value="ECO:0007669"/>
    <property type="project" value="InterPro"/>
</dbReference>
<dbReference type="PROSITE" id="PS51420">
    <property type="entry name" value="RHO"/>
    <property type="match status" value="1"/>
</dbReference>
<keyword evidence="2" id="KW-0547">Nucleotide-binding</keyword>
<dbReference type="PROSITE" id="PS51421">
    <property type="entry name" value="RAS"/>
    <property type="match status" value="1"/>
</dbReference>
<dbReference type="InterPro" id="IPR027417">
    <property type="entry name" value="P-loop_NTPase"/>
</dbReference>
<evidence type="ECO:0000313" key="4">
    <source>
        <dbReference type="EMBL" id="TMS32360.1"/>
    </source>
</evidence>
<keyword evidence="5" id="KW-1185">Reference proteome</keyword>
<evidence type="ECO:0000256" key="2">
    <source>
        <dbReference type="ARBA" id="ARBA00022741"/>
    </source>
</evidence>
<dbReference type="InterPro" id="IPR005225">
    <property type="entry name" value="Small_GTP-bd"/>
</dbReference>
<evidence type="ECO:0000256" key="3">
    <source>
        <dbReference type="ARBA" id="ARBA00023134"/>
    </source>
</evidence>
<comment type="caution">
    <text evidence="4">The sequence shown here is derived from an EMBL/GenBank/DDBJ whole genome shotgun (WGS) entry which is preliminary data.</text>
</comment>
<dbReference type="EMBL" id="AZBU02000001">
    <property type="protein sequence ID" value="TMS32360.1"/>
    <property type="molecule type" value="Genomic_DNA"/>
</dbReference>
<dbReference type="NCBIfam" id="TIGR00231">
    <property type="entry name" value="small_GTP"/>
    <property type="match status" value="1"/>
</dbReference>
<dbReference type="STRING" id="34508.A0A4U8UH89"/>
<reference evidence="4 5" key="2">
    <citation type="journal article" date="2019" name="G3 (Bethesda)">
        <title>Hybrid Assembly of the Genome of the Entomopathogenic Nematode Steinernema carpocapsae Identifies the X-Chromosome.</title>
        <authorList>
            <person name="Serra L."/>
            <person name="Macchietto M."/>
            <person name="Macias-Munoz A."/>
            <person name="McGill C.J."/>
            <person name="Rodriguez I.M."/>
            <person name="Rodriguez B."/>
            <person name="Murad R."/>
            <person name="Mortazavi A."/>
        </authorList>
    </citation>
    <scope>NUCLEOTIDE SEQUENCE [LARGE SCALE GENOMIC DNA]</scope>
    <source>
        <strain evidence="4 5">ALL</strain>
    </source>
</reference>
<dbReference type="InterPro" id="IPR003578">
    <property type="entry name" value="Small_GTPase_Rho"/>
</dbReference>
<dbReference type="Pfam" id="PF00071">
    <property type="entry name" value="Ras"/>
    <property type="match status" value="1"/>
</dbReference>
<name>A0A4U8UH89_STECR</name>
<dbReference type="SMART" id="SM00175">
    <property type="entry name" value="RAB"/>
    <property type="match status" value="1"/>
</dbReference>
<evidence type="ECO:0000256" key="1">
    <source>
        <dbReference type="ARBA" id="ARBA00010142"/>
    </source>
</evidence>
<dbReference type="GO" id="GO:0005525">
    <property type="term" value="F:GTP binding"/>
    <property type="evidence" value="ECO:0007669"/>
    <property type="project" value="UniProtKB-KW"/>
</dbReference>
<evidence type="ECO:0000313" key="5">
    <source>
        <dbReference type="Proteomes" id="UP000298663"/>
    </source>
</evidence>
<proteinExistence type="inferred from homology"/>
<dbReference type="GO" id="GO:0003924">
    <property type="term" value="F:GTPase activity"/>
    <property type="evidence" value="ECO:0007669"/>
    <property type="project" value="InterPro"/>
</dbReference>
<dbReference type="PANTHER" id="PTHR24072">
    <property type="entry name" value="RHO FAMILY GTPASE"/>
    <property type="match status" value="1"/>
</dbReference>
<keyword evidence="3" id="KW-0342">GTP-binding</keyword>
<reference evidence="4 5" key="1">
    <citation type="journal article" date="2015" name="Genome Biol.">
        <title>Comparative genomics of Steinernema reveals deeply conserved gene regulatory networks.</title>
        <authorList>
            <person name="Dillman A.R."/>
            <person name="Macchietto M."/>
            <person name="Porter C.F."/>
            <person name="Rogers A."/>
            <person name="Williams B."/>
            <person name="Antoshechkin I."/>
            <person name="Lee M.M."/>
            <person name="Goodwin Z."/>
            <person name="Lu X."/>
            <person name="Lewis E.E."/>
            <person name="Goodrich-Blair H."/>
            <person name="Stock S.P."/>
            <person name="Adams B.J."/>
            <person name="Sternberg P.W."/>
            <person name="Mortazavi A."/>
        </authorList>
    </citation>
    <scope>NUCLEOTIDE SEQUENCE [LARGE SCALE GENOMIC DNA]</scope>
    <source>
        <strain evidence="4 5">ALL</strain>
    </source>
</reference>
<dbReference type="PRINTS" id="PR00449">
    <property type="entry name" value="RASTRNSFRMNG"/>
</dbReference>
<protein>
    <recommendedName>
        <fullName evidence="6">Ras-like GTP-binding protein Rho1</fullName>
    </recommendedName>
</protein>
<sequence length="249" mass="27645">MCPQRGSECARVLGLRSVVYVIACGGEVKRASKFVPGFGEPVSCSIMKKSLKIVVIGDGACGKTSLILAQSGGPFSEDYTPTAFDDYAIEALINGKTKILTVCDTAGEDDFSSLRPLSYPDTDVFILCYSVERPESIRRLRDKWIPEIKQFCPHTPMLVVGNKKDIRDEIERRRRHPHADDPAPPKVVDLHEASECAQEFSSFNLIECSAKTREGVRKVFETAINAAVAFRSKQQNKVLESIMKLKLVF</sequence>
<dbReference type="FunFam" id="3.40.50.300:FF:001179">
    <property type="entry name" value="Rho family GTPase"/>
    <property type="match status" value="1"/>
</dbReference>
<comment type="similarity">
    <text evidence="1">Belongs to the small GTPase superfamily. Rho family.</text>
</comment>
<dbReference type="SMART" id="SM00173">
    <property type="entry name" value="RAS"/>
    <property type="match status" value="1"/>
</dbReference>
<dbReference type="InterPro" id="IPR001806">
    <property type="entry name" value="Small_GTPase"/>
</dbReference>
<dbReference type="SMART" id="SM00174">
    <property type="entry name" value="RHO"/>
    <property type="match status" value="1"/>
</dbReference>
<evidence type="ECO:0008006" key="6">
    <source>
        <dbReference type="Google" id="ProtNLM"/>
    </source>
</evidence>